<dbReference type="PANTHER" id="PTHR42827:SF1">
    <property type="entry name" value="IRON-SULFUR CLUSTER-BINDING PROTEIN"/>
    <property type="match status" value="1"/>
</dbReference>
<evidence type="ECO:0000313" key="3">
    <source>
        <dbReference type="Proteomes" id="UP000248557"/>
    </source>
</evidence>
<sequence>MISMIDKICKEEVTVYGYANMKNMTPNPDINSQFNKYPHAISIGINIPDEIIDTIDILEIEEKYLQTYIKINSKLNEIGTKIESILHEHKYMAKFIDASSIVSKDKLKGDISHKLVANLAGLGWIGKSCLLINPYYGPRIRWATIITDAPLPYAKKQVPSRCGTCRLCSVNCPSHAIKNIEFNEENSRETRYDAYACNDYFNKLEAQNRPRLCGLCIKVCPWGLVNKKSRKKRNLI</sequence>
<evidence type="ECO:0000259" key="1">
    <source>
        <dbReference type="PROSITE" id="PS51379"/>
    </source>
</evidence>
<organism evidence="2 3">
    <name type="scientific">Methanosphaera stadtmanae</name>
    <dbReference type="NCBI Taxonomy" id="2317"/>
    <lineage>
        <taxon>Archaea</taxon>
        <taxon>Methanobacteriati</taxon>
        <taxon>Methanobacteriota</taxon>
        <taxon>Methanomada group</taxon>
        <taxon>Methanobacteria</taxon>
        <taxon>Methanobacteriales</taxon>
        <taxon>Methanobacteriaceae</taxon>
        <taxon>Methanosphaera</taxon>
    </lineage>
</organism>
<protein>
    <recommendedName>
        <fullName evidence="1">4Fe-4S ferredoxin-type domain-containing protein</fullName>
    </recommendedName>
</protein>
<dbReference type="Pfam" id="PF13484">
    <property type="entry name" value="Fer4_16"/>
    <property type="match status" value="1"/>
</dbReference>
<proteinExistence type="predicted"/>
<reference evidence="2 3" key="1">
    <citation type="submission" date="2017-05" db="EMBL/GenBank/DDBJ databases">
        <title>Host range expansion of the Methanosphaera genus to humans and monogastric animals involves recent and extensive reduction in genome content.</title>
        <authorList>
            <person name="Hoedt E.C."/>
            <person name="Volmer J.G."/>
            <person name="Parks D.H."/>
            <person name="Rosewarne C.P."/>
            <person name="Denman S.E."/>
            <person name="Mcsweeney C.S."/>
            <person name="O Cuiv P."/>
            <person name="Hugenholtz P."/>
            <person name="Tyson G.W."/>
            <person name="Morrison M."/>
        </authorList>
    </citation>
    <scope>NUCLEOTIDE SEQUENCE [LARGE SCALE GENOMIC DNA]</scope>
    <source>
        <strain evidence="2 3">PA5</strain>
    </source>
</reference>
<feature type="domain" description="4Fe-4S ferredoxin-type" evidence="1">
    <location>
        <begin position="153"/>
        <end position="182"/>
    </location>
</feature>
<dbReference type="InterPro" id="IPR017896">
    <property type="entry name" value="4Fe4S_Fe-S-bd"/>
</dbReference>
<dbReference type="RefSeq" id="WP_011405880.1">
    <property type="nucleotide sequence ID" value="NZ_CATZXA010000025.1"/>
</dbReference>
<dbReference type="AlphaFoldDB" id="A0A328Q629"/>
<dbReference type="EMBL" id="NGJK01000015">
    <property type="protein sequence ID" value="RAP03635.1"/>
    <property type="molecule type" value="Genomic_DNA"/>
</dbReference>
<comment type="caution">
    <text evidence="2">The sequence shown here is derived from an EMBL/GenBank/DDBJ whole genome shotgun (WGS) entry which is preliminary data.</text>
</comment>
<name>A0A328Q629_9EURY</name>
<dbReference type="PANTHER" id="PTHR42827">
    <property type="entry name" value="IRON-SULFUR CLUSTER-BINDING PROTEIN-RELATED"/>
    <property type="match status" value="1"/>
</dbReference>
<dbReference type="SUPFAM" id="SSF54862">
    <property type="entry name" value="4Fe-4S ferredoxins"/>
    <property type="match status" value="1"/>
</dbReference>
<accession>A0A328Q629</accession>
<dbReference type="PROSITE" id="PS00198">
    <property type="entry name" value="4FE4S_FER_1"/>
    <property type="match status" value="1"/>
</dbReference>
<dbReference type="PROSITE" id="PS51379">
    <property type="entry name" value="4FE4S_FER_2"/>
    <property type="match status" value="1"/>
</dbReference>
<dbReference type="OMA" id="NEMIDPH"/>
<evidence type="ECO:0000313" key="2">
    <source>
        <dbReference type="EMBL" id="RAP03635.1"/>
    </source>
</evidence>
<dbReference type="Gene3D" id="3.30.70.20">
    <property type="match status" value="1"/>
</dbReference>
<dbReference type="InterPro" id="IPR017900">
    <property type="entry name" value="4Fe4S_Fe_S_CS"/>
</dbReference>
<gene>
    <name evidence="2" type="ORF">CA615_01350</name>
</gene>
<dbReference type="Proteomes" id="UP000248557">
    <property type="component" value="Unassembled WGS sequence"/>
</dbReference>
<dbReference type="GO" id="GO:0016491">
    <property type="term" value="F:oxidoreductase activity"/>
    <property type="evidence" value="ECO:0007669"/>
    <property type="project" value="UniProtKB-ARBA"/>
</dbReference>
<dbReference type="GeneID" id="3855698"/>